<dbReference type="Proteomes" id="UP001595803">
    <property type="component" value="Unassembled WGS sequence"/>
</dbReference>
<feature type="transmembrane region" description="Helical" evidence="1">
    <location>
        <begin position="147"/>
        <end position="171"/>
    </location>
</feature>
<keyword evidence="1" id="KW-1133">Transmembrane helix</keyword>
<evidence type="ECO:0000313" key="2">
    <source>
        <dbReference type="EMBL" id="MFC3831872.1"/>
    </source>
</evidence>
<dbReference type="RefSeq" id="WP_322473921.1">
    <property type="nucleotide sequence ID" value="NZ_JBHRZG010000002.1"/>
</dbReference>
<feature type="transmembrane region" description="Helical" evidence="1">
    <location>
        <begin position="21"/>
        <end position="41"/>
    </location>
</feature>
<keyword evidence="1" id="KW-0472">Membrane</keyword>
<proteinExistence type="predicted"/>
<evidence type="ECO:0000256" key="1">
    <source>
        <dbReference type="SAM" id="Phobius"/>
    </source>
</evidence>
<feature type="transmembrane region" description="Helical" evidence="1">
    <location>
        <begin position="178"/>
        <end position="198"/>
    </location>
</feature>
<sequence length="288" mass="30332">MTRWPVSRSALGWLEWRSLRAALPITVGLTAAAGFFAGATMKTLGPTACGGWAVSIGQPYHVSVDLAGFWFGSVGALLIPAVGAWAGSRFRQDEAFLTLAPLSPWAVFRARLTSGLSLVLLAVACSGIVLALQGLNTVDWWLERDLWASYGAALGLLWLRGVATLAVAAALRRWLSPVLSLLGALGLSVGLGFVWQAGGAGGARFIADPFLLQFQALYSRETFQPVAQTGLDCAAMQNFVATHTPDALLSAPDPARLTVAVLATAILLGLAAWRWSPGHRSHAVSASK</sequence>
<feature type="transmembrane region" description="Helical" evidence="1">
    <location>
        <begin position="255"/>
        <end position="273"/>
    </location>
</feature>
<evidence type="ECO:0000313" key="3">
    <source>
        <dbReference type="Proteomes" id="UP001595803"/>
    </source>
</evidence>
<organism evidence="2 3">
    <name type="scientific">Deinococcus rufus</name>
    <dbReference type="NCBI Taxonomy" id="2136097"/>
    <lineage>
        <taxon>Bacteria</taxon>
        <taxon>Thermotogati</taxon>
        <taxon>Deinococcota</taxon>
        <taxon>Deinococci</taxon>
        <taxon>Deinococcales</taxon>
        <taxon>Deinococcaceae</taxon>
        <taxon>Deinococcus</taxon>
    </lineage>
</organism>
<keyword evidence="1" id="KW-0812">Transmembrane</keyword>
<comment type="caution">
    <text evidence="2">The sequence shown here is derived from an EMBL/GenBank/DDBJ whole genome shotgun (WGS) entry which is preliminary data.</text>
</comment>
<feature type="transmembrane region" description="Helical" evidence="1">
    <location>
        <begin position="67"/>
        <end position="87"/>
    </location>
</feature>
<reference evidence="3" key="1">
    <citation type="journal article" date="2019" name="Int. J. Syst. Evol. Microbiol.">
        <title>The Global Catalogue of Microorganisms (GCM) 10K type strain sequencing project: providing services to taxonomists for standard genome sequencing and annotation.</title>
        <authorList>
            <consortium name="The Broad Institute Genomics Platform"/>
            <consortium name="The Broad Institute Genome Sequencing Center for Infectious Disease"/>
            <person name="Wu L."/>
            <person name="Ma J."/>
        </authorList>
    </citation>
    <scope>NUCLEOTIDE SEQUENCE [LARGE SCALE GENOMIC DNA]</scope>
    <source>
        <strain evidence="3">CCTCC AB 2017081</strain>
    </source>
</reference>
<accession>A0ABV7Z3C3</accession>
<name>A0ABV7Z3C3_9DEIO</name>
<dbReference type="EMBL" id="JBHRZG010000002">
    <property type="protein sequence ID" value="MFC3831872.1"/>
    <property type="molecule type" value="Genomic_DNA"/>
</dbReference>
<feature type="transmembrane region" description="Helical" evidence="1">
    <location>
        <begin position="115"/>
        <end position="135"/>
    </location>
</feature>
<gene>
    <name evidence="2" type="ORF">ACFOSB_03215</name>
</gene>
<evidence type="ECO:0008006" key="4">
    <source>
        <dbReference type="Google" id="ProtNLM"/>
    </source>
</evidence>
<protein>
    <recommendedName>
        <fullName evidence="4">ABC transporter permease</fullName>
    </recommendedName>
</protein>
<keyword evidence="3" id="KW-1185">Reference proteome</keyword>